<organism evidence="2 3">
    <name type="scientific">Ornithinimicrobium cryptoxanthini</name>
    <dbReference type="NCBI Taxonomy" id="2934161"/>
    <lineage>
        <taxon>Bacteria</taxon>
        <taxon>Bacillati</taxon>
        <taxon>Actinomycetota</taxon>
        <taxon>Actinomycetes</taxon>
        <taxon>Micrococcales</taxon>
        <taxon>Ornithinimicrobiaceae</taxon>
        <taxon>Ornithinimicrobium</taxon>
    </lineage>
</organism>
<dbReference type="Proteomes" id="UP001056535">
    <property type="component" value="Chromosome"/>
</dbReference>
<dbReference type="EMBL" id="CP099490">
    <property type="protein sequence ID" value="USQ75424.1"/>
    <property type="molecule type" value="Genomic_DNA"/>
</dbReference>
<feature type="compositionally biased region" description="Basic and acidic residues" evidence="1">
    <location>
        <begin position="163"/>
        <end position="175"/>
    </location>
</feature>
<feature type="region of interest" description="Disordered" evidence="1">
    <location>
        <begin position="163"/>
        <end position="185"/>
    </location>
</feature>
<evidence type="ECO:0000313" key="3">
    <source>
        <dbReference type="Proteomes" id="UP001056535"/>
    </source>
</evidence>
<sequence>MDPFPRLVSETVTAMITAAWPTTPEESQEWLRHHGIDPDTATERAPRGLSGNWDRARTLGWGSADSGWGTFRGEFVGANWFLWRGSSSDEVMAAAHALADLLTQAHGAPTEATESTEHGGTWLWQLPDHVIDMYAYHGLTRPDGFPAGDACVQLHVDLRERAEAQEEHARAHPAERPAPLTPPDQ</sequence>
<name>A0ABY4YFM9_9MICO</name>
<proteinExistence type="predicted"/>
<dbReference type="RefSeq" id="WP_252619806.1">
    <property type="nucleotide sequence ID" value="NZ_CP099490.1"/>
</dbReference>
<evidence type="ECO:0008006" key="4">
    <source>
        <dbReference type="Google" id="ProtNLM"/>
    </source>
</evidence>
<reference evidence="2" key="1">
    <citation type="submission" date="2022-06" db="EMBL/GenBank/DDBJ databases">
        <title>Ornithinimicrobium JY.X270.</title>
        <authorList>
            <person name="Huang Y."/>
        </authorList>
    </citation>
    <scope>NUCLEOTIDE SEQUENCE</scope>
    <source>
        <strain evidence="2">JY.X270</strain>
    </source>
</reference>
<gene>
    <name evidence="2" type="ORF">NF557_12435</name>
</gene>
<protein>
    <recommendedName>
        <fullName evidence="4">DUF317 domain-containing protein</fullName>
    </recommendedName>
</protein>
<accession>A0ABY4YFM9</accession>
<keyword evidence="3" id="KW-1185">Reference proteome</keyword>
<evidence type="ECO:0000313" key="2">
    <source>
        <dbReference type="EMBL" id="USQ75424.1"/>
    </source>
</evidence>
<evidence type="ECO:0000256" key="1">
    <source>
        <dbReference type="SAM" id="MobiDB-lite"/>
    </source>
</evidence>